<gene>
    <name evidence="8" type="ORF">AOQ84DRAFT_369362</name>
</gene>
<feature type="transmembrane region" description="Helical" evidence="6">
    <location>
        <begin position="113"/>
        <end position="137"/>
    </location>
</feature>
<dbReference type="Proteomes" id="UP000250140">
    <property type="component" value="Unassembled WGS sequence"/>
</dbReference>
<dbReference type="PANTHER" id="PTHR33048:SF92">
    <property type="entry name" value="INTEGRAL MEMBRANE PROTEIN"/>
    <property type="match status" value="1"/>
</dbReference>
<dbReference type="EMBL" id="KV750975">
    <property type="protein sequence ID" value="OCL02291.1"/>
    <property type="molecule type" value="Genomic_DNA"/>
</dbReference>
<accession>A0A8E2EPK4</accession>
<evidence type="ECO:0000259" key="7">
    <source>
        <dbReference type="Pfam" id="PF20684"/>
    </source>
</evidence>
<dbReference type="AlphaFoldDB" id="A0A8E2EPK4"/>
<evidence type="ECO:0000256" key="2">
    <source>
        <dbReference type="ARBA" id="ARBA00022692"/>
    </source>
</evidence>
<reference evidence="8 9" key="1">
    <citation type="journal article" date="2016" name="Nat. Commun.">
        <title>Ectomycorrhizal ecology is imprinted in the genome of the dominant symbiotic fungus Cenococcum geophilum.</title>
        <authorList>
            <consortium name="DOE Joint Genome Institute"/>
            <person name="Peter M."/>
            <person name="Kohler A."/>
            <person name="Ohm R.A."/>
            <person name="Kuo A."/>
            <person name="Krutzmann J."/>
            <person name="Morin E."/>
            <person name="Arend M."/>
            <person name="Barry K.W."/>
            <person name="Binder M."/>
            <person name="Choi C."/>
            <person name="Clum A."/>
            <person name="Copeland A."/>
            <person name="Grisel N."/>
            <person name="Haridas S."/>
            <person name="Kipfer T."/>
            <person name="LaButti K."/>
            <person name="Lindquist E."/>
            <person name="Lipzen A."/>
            <person name="Maire R."/>
            <person name="Meier B."/>
            <person name="Mihaltcheva S."/>
            <person name="Molinier V."/>
            <person name="Murat C."/>
            <person name="Poggeler S."/>
            <person name="Quandt C.A."/>
            <person name="Sperisen C."/>
            <person name="Tritt A."/>
            <person name="Tisserant E."/>
            <person name="Crous P.W."/>
            <person name="Henrissat B."/>
            <person name="Nehls U."/>
            <person name="Egli S."/>
            <person name="Spatafora J.W."/>
            <person name="Grigoriev I.V."/>
            <person name="Martin F.M."/>
        </authorList>
    </citation>
    <scope>NUCLEOTIDE SEQUENCE [LARGE SCALE GENOMIC DNA]</scope>
    <source>
        <strain evidence="8 9">CBS 207.34</strain>
    </source>
</reference>
<dbReference type="InterPro" id="IPR049326">
    <property type="entry name" value="Rhodopsin_dom_fungi"/>
</dbReference>
<dbReference type="Pfam" id="PF20684">
    <property type="entry name" value="Fung_rhodopsin"/>
    <property type="match status" value="1"/>
</dbReference>
<evidence type="ECO:0000313" key="9">
    <source>
        <dbReference type="Proteomes" id="UP000250140"/>
    </source>
</evidence>
<feature type="transmembrane region" description="Helical" evidence="6">
    <location>
        <begin position="193"/>
        <end position="213"/>
    </location>
</feature>
<feature type="domain" description="Rhodopsin" evidence="7">
    <location>
        <begin position="195"/>
        <end position="281"/>
    </location>
</feature>
<dbReference type="GO" id="GO:0016020">
    <property type="term" value="C:membrane"/>
    <property type="evidence" value="ECO:0007669"/>
    <property type="project" value="UniProtKB-SubCell"/>
</dbReference>
<keyword evidence="3 6" id="KW-1133">Transmembrane helix</keyword>
<dbReference type="OrthoDB" id="444631at2759"/>
<feature type="transmembrane region" description="Helical" evidence="6">
    <location>
        <begin position="29"/>
        <end position="46"/>
    </location>
</feature>
<evidence type="ECO:0000313" key="8">
    <source>
        <dbReference type="EMBL" id="OCL02291.1"/>
    </source>
</evidence>
<evidence type="ECO:0000256" key="3">
    <source>
        <dbReference type="ARBA" id="ARBA00022989"/>
    </source>
</evidence>
<evidence type="ECO:0000256" key="1">
    <source>
        <dbReference type="ARBA" id="ARBA00004141"/>
    </source>
</evidence>
<organism evidence="8 9">
    <name type="scientific">Glonium stellatum</name>
    <dbReference type="NCBI Taxonomy" id="574774"/>
    <lineage>
        <taxon>Eukaryota</taxon>
        <taxon>Fungi</taxon>
        <taxon>Dikarya</taxon>
        <taxon>Ascomycota</taxon>
        <taxon>Pezizomycotina</taxon>
        <taxon>Dothideomycetes</taxon>
        <taxon>Pleosporomycetidae</taxon>
        <taxon>Gloniales</taxon>
        <taxon>Gloniaceae</taxon>
        <taxon>Glonium</taxon>
    </lineage>
</organism>
<feature type="transmembrane region" description="Helical" evidence="6">
    <location>
        <begin position="58"/>
        <end position="76"/>
    </location>
</feature>
<evidence type="ECO:0000256" key="5">
    <source>
        <dbReference type="ARBA" id="ARBA00038359"/>
    </source>
</evidence>
<evidence type="ECO:0000256" key="6">
    <source>
        <dbReference type="SAM" id="Phobius"/>
    </source>
</evidence>
<evidence type="ECO:0000256" key="4">
    <source>
        <dbReference type="ARBA" id="ARBA00023136"/>
    </source>
</evidence>
<comment type="subcellular location">
    <subcellularLocation>
        <location evidence="1">Membrane</location>
        <topology evidence="1">Multi-pass membrane protein</topology>
    </subcellularLocation>
</comment>
<name>A0A8E2EPK4_9PEZI</name>
<comment type="similarity">
    <text evidence="5">Belongs to the SAT4 family.</text>
</comment>
<feature type="transmembrane region" description="Helical" evidence="6">
    <location>
        <begin position="149"/>
        <end position="173"/>
    </location>
</feature>
<keyword evidence="2 6" id="KW-0812">Transmembrane</keyword>
<feature type="transmembrane region" description="Helical" evidence="6">
    <location>
        <begin position="258"/>
        <end position="284"/>
    </location>
</feature>
<keyword evidence="4 6" id="KW-0472">Membrane</keyword>
<dbReference type="PANTHER" id="PTHR33048">
    <property type="entry name" value="PTH11-LIKE INTEGRAL MEMBRANE PROTEIN (AFU_ORTHOLOGUE AFUA_5G11245)"/>
    <property type="match status" value="1"/>
</dbReference>
<proteinExistence type="inferred from homology"/>
<feature type="transmembrane region" description="Helical" evidence="6">
    <location>
        <begin position="225"/>
        <end position="246"/>
    </location>
</feature>
<protein>
    <recommendedName>
        <fullName evidence="7">Rhodopsin domain-containing protein</fullName>
    </recommendedName>
</protein>
<keyword evidence="9" id="KW-1185">Reference proteome</keyword>
<dbReference type="InterPro" id="IPR052337">
    <property type="entry name" value="SAT4-like"/>
</dbReference>
<sequence>MRFNTDSTSLDIQENSLADIKIIPFKTTIALFFGFALISVAGRISFKTHARHKLALDDYILFFGCICSIAGTGLLYKECDNIFLWAAITKDSLLAQQFSHVQLHDIGITYKNYVQAISALGWTTVFAVKFSYLSFFTQLTRAVPRIRHYHWTITAITLVSWILALVQTWIIYFRKPDVVDGAKYQVLVVSLNGPNTSLDIVTDLLILSIPLLILRRARIDIKQKIAVGTFFSFSLLMVVMAIIRLLEKPNSSAIIWKIFWLILEGDIAILMACLTAYRTIFVLYKEKKRSDERLKRHSYSLRGFRQNQPDTDGEPSLLEVPPSALSDMRSCIRRTNHTEEVITSSSMDHGVWDGFSEEPSLIGFANNHHLPMKPAQSYSPTPTV</sequence>